<reference evidence="5 6" key="1">
    <citation type="submission" date="2019-02" db="EMBL/GenBank/DDBJ databases">
        <title>Deep-cultivation of Planctomycetes and their phenomic and genomic characterization uncovers novel biology.</title>
        <authorList>
            <person name="Wiegand S."/>
            <person name="Jogler M."/>
            <person name="Boedeker C."/>
            <person name="Pinto D."/>
            <person name="Vollmers J."/>
            <person name="Rivas-Marin E."/>
            <person name="Kohn T."/>
            <person name="Peeters S.H."/>
            <person name="Heuer A."/>
            <person name="Rast P."/>
            <person name="Oberbeckmann S."/>
            <person name="Bunk B."/>
            <person name="Jeske O."/>
            <person name="Meyerdierks A."/>
            <person name="Storesund J.E."/>
            <person name="Kallscheuer N."/>
            <person name="Luecker S."/>
            <person name="Lage O.M."/>
            <person name="Pohl T."/>
            <person name="Merkel B.J."/>
            <person name="Hornburger P."/>
            <person name="Mueller R.-W."/>
            <person name="Bruemmer F."/>
            <person name="Labrenz M."/>
            <person name="Spormann A.M."/>
            <person name="Op den Camp H."/>
            <person name="Overmann J."/>
            <person name="Amann R."/>
            <person name="Jetten M.S.M."/>
            <person name="Mascher T."/>
            <person name="Medema M.H."/>
            <person name="Devos D.P."/>
            <person name="Kaster A.-K."/>
            <person name="Ovreas L."/>
            <person name="Rohde M."/>
            <person name="Galperin M.Y."/>
            <person name="Jogler C."/>
        </authorList>
    </citation>
    <scope>NUCLEOTIDE SEQUENCE [LARGE SCALE GENOMIC DNA]</scope>
    <source>
        <strain evidence="5 6">Mal48</strain>
    </source>
</reference>
<dbReference type="SUPFAM" id="SSF52540">
    <property type="entry name" value="P-loop containing nucleoside triphosphate hydrolases"/>
    <property type="match status" value="1"/>
</dbReference>
<dbReference type="Pfam" id="PF00437">
    <property type="entry name" value="T2SSE"/>
    <property type="match status" value="1"/>
</dbReference>
<gene>
    <name evidence="5" type="primary">gspE</name>
    <name evidence="5" type="ORF">Mal48_15270</name>
</gene>
<dbReference type="EMBL" id="CP036267">
    <property type="protein sequence ID" value="QDT32284.1"/>
    <property type="molecule type" value="Genomic_DNA"/>
</dbReference>
<proteinExistence type="inferred from homology"/>
<accession>A0A517QKZ7</accession>
<evidence type="ECO:0000256" key="1">
    <source>
        <dbReference type="ARBA" id="ARBA00006611"/>
    </source>
</evidence>
<dbReference type="KEGG" id="tpol:Mal48_15270"/>
<comment type="similarity">
    <text evidence="1">Belongs to the GSP E family.</text>
</comment>
<dbReference type="Proteomes" id="UP000315724">
    <property type="component" value="Chromosome"/>
</dbReference>
<evidence type="ECO:0000313" key="5">
    <source>
        <dbReference type="EMBL" id="QDT32284.1"/>
    </source>
</evidence>
<dbReference type="Gene3D" id="3.30.450.90">
    <property type="match status" value="1"/>
</dbReference>
<dbReference type="PROSITE" id="PS00662">
    <property type="entry name" value="T2SP_E"/>
    <property type="match status" value="1"/>
</dbReference>
<organism evidence="5 6">
    <name type="scientific">Thalassoglobus polymorphus</name>
    <dbReference type="NCBI Taxonomy" id="2527994"/>
    <lineage>
        <taxon>Bacteria</taxon>
        <taxon>Pseudomonadati</taxon>
        <taxon>Planctomycetota</taxon>
        <taxon>Planctomycetia</taxon>
        <taxon>Planctomycetales</taxon>
        <taxon>Planctomycetaceae</taxon>
        <taxon>Thalassoglobus</taxon>
    </lineage>
</organism>
<dbReference type="GO" id="GO:0016887">
    <property type="term" value="F:ATP hydrolysis activity"/>
    <property type="evidence" value="ECO:0007669"/>
    <property type="project" value="TreeGrafter"/>
</dbReference>
<dbReference type="GO" id="GO:0005886">
    <property type="term" value="C:plasma membrane"/>
    <property type="evidence" value="ECO:0007669"/>
    <property type="project" value="TreeGrafter"/>
</dbReference>
<keyword evidence="6" id="KW-1185">Reference proteome</keyword>
<keyword evidence="3" id="KW-0067">ATP-binding</keyword>
<dbReference type="GO" id="GO:0005524">
    <property type="term" value="F:ATP binding"/>
    <property type="evidence" value="ECO:0007669"/>
    <property type="project" value="UniProtKB-KW"/>
</dbReference>
<dbReference type="InterPro" id="IPR001482">
    <property type="entry name" value="T2SS/T4SS_dom"/>
</dbReference>
<dbReference type="CDD" id="cd01129">
    <property type="entry name" value="PulE-GspE-like"/>
    <property type="match status" value="1"/>
</dbReference>
<protein>
    <submittedName>
        <fullName evidence="5">Type II secretion system protein E</fullName>
    </submittedName>
</protein>
<dbReference type="PANTHER" id="PTHR30258">
    <property type="entry name" value="TYPE II SECRETION SYSTEM PROTEIN GSPE-RELATED"/>
    <property type="match status" value="1"/>
</dbReference>
<evidence type="ECO:0000256" key="2">
    <source>
        <dbReference type="ARBA" id="ARBA00022741"/>
    </source>
</evidence>
<dbReference type="RefSeq" id="WP_145197438.1">
    <property type="nucleotide sequence ID" value="NZ_CP036267.1"/>
</dbReference>
<evidence type="ECO:0000259" key="4">
    <source>
        <dbReference type="PROSITE" id="PS00662"/>
    </source>
</evidence>
<dbReference type="AlphaFoldDB" id="A0A517QKZ7"/>
<name>A0A517QKZ7_9PLAN</name>
<sequence length="386" mass="42335">MTLNEELQSLLAPYQAGEEKYAVHAVDVLLDMAIRRQASDLHLIPDKTPNGLIPYFRIDGVLEAADRIAGGVNIVTRLKVVANLLTYRTDVPQEGRVKGEPTDSEIRVSTFPTVHGEKAVVRFFVGSGEYRTIEDLGYDSEIQNSIRNILEQTSGLLLTCGPAGSGKTTMLYAAIRHILTTSVSLRSICTLEDPVEAILPGISQSAIKPESDFTYERGLISLMRQDPDVIMVGEIRDKQTAGIVFQASLTGHLVLSTFHAGTAAAALGRLADMKIEPYILRSGLSAVLAQRLLRKSCQCRQAEASPCQECRMTGYSGRIVVAEMLRIEHSEITNAILEKKDVQFLERAALSSGMIPMLQQAQKMVESGQTTTEECYRVFGSESLRS</sequence>
<dbReference type="OrthoDB" id="244550at2"/>
<dbReference type="Gene3D" id="3.40.50.300">
    <property type="entry name" value="P-loop containing nucleotide triphosphate hydrolases"/>
    <property type="match status" value="1"/>
</dbReference>
<feature type="domain" description="Bacterial type II secretion system protein E" evidence="4">
    <location>
        <begin position="223"/>
        <end position="237"/>
    </location>
</feature>
<keyword evidence="2" id="KW-0547">Nucleotide-binding</keyword>
<evidence type="ECO:0000256" key="3">
    <source>
        <dbReference type="ARBA" id="ARBA00022840"/>
    </source>
</evidence>
<evidence type="ECO:0000313" key="6">
    <source>
        <dbReference type="Proteomes" id="UP000315724"/>
    </source>
</evidence>
<dbReference type="InterPro" id="IPR027417">
    <property type="entry name" value="P-loop_NTPase"/>
</dbReference>
<dbReference type="PANTHER" id="PTHR30258:SF2">
    <property type="entry name" value="COMG OPERON PROTEIN 1"/>
    <property type="match status" value="1"/>
</dbReference>